<feature type="coiled-coil region" evidence="2">
    <location>
        <begin position="98"/>
        <end position="153"/>
    </location>
</feature>
<sequence>MTDVLSPLLKAAADVVLSRPALADYGDDADRFVADHRGDLLDMLMRSEELRRLAQARLRIPGSQRTERDVAHLLLHTDAEVRVAAARVVEAITRRSPNVAADRKLRRLNDKIAELKERLRTANGRLNYAIADVETYREAAREATERADLLDSELEATHLQLRDRRFMTSALLALLQEEPSEPEGDSSTRDPHRLKPEPAEQPSSPLESAARAAGIGPDELVKALQALIEPSRAPDTVAVAAVRERDLRVVPLGGGTRIGGSCLLVESGGTRVLVDAGLVPGDPSQPPQDIDQGLSGLVHAVVVTHAHNDHCGYVPALAERLPDLRIVATPETTRLMPAMWADSVKIMEQRRQLAGTWGAKTEPLYGRAAIARATQGCEELAFGVPRRIGDLTVELFPAGHILGAAGVVIRAGDSTVVVTGDISGFRQHSVGGYAFPESARYADLLVMESTCCAEDHQERGDLVDALVKAVESVYAGGGRVLIPAFALGRAQELSLIMRDRLPHIPVLLDGMAAEIGRSFETVTAGGPHPLSVFGDNVSRARPGDLAEFTRGVVVSTSGMLTGGPAVRWAAAILPDPKNALFLSGYQDEESPGRRLLEAAQGGASHLVIDDMGEEKKIPLRARVEMMRLSAHADKRGLLDIADEVAAREVMLVHGLAKRQADFREILRLRGHTTVPTVAWRAR</sequence>
<dbReference type="Gene3D" id="3.60.15.10">
    <property type="entry name" value="Ribonuclease Z/Hydroxyacylglutathione hydrolase-like"/>
    <property type="match status" value="1"/>
</dbReference>
<reference evidence="6" key="2">
    <citation type="submission" date="2020-09" db="EMBL/GenBank/DDBJ databases">
        <authorList>
            <person name="Sun Q."/>
            <person name="Ohkuma M."/>
        </authorList>
    </citation>
    <scope>NUCLEOTIDE SEQUENCE</scope>
    <source>
        <strain evidence="6">JCM 13064</strain>
    </source>
</reference>
<keyword evidence="1" id="KW-0378">Hydrolase</keyword>
<organism evidence="6 7">
    <name type="scientific">Sphaerisporangium melleum</name>
    <dbReference type="NCBI Taxonomy" id="321316"/>
    <lineage>
        <taxon>Bacteria</taxon>
        <taxon>Bacillati</taxon>
        <taxon>Actinomycetota</taxon>
        <taxon>Actinomycetes</taxon>
        <taxon>Streptosporangiales</taxon>
        <taxon>Streptosporangiaceae</taxon>
        <taxon>Sphaerisporangium</taxon>
    </lineage>
</organism>
<dbReference type="PANTHER" id="PTHR11203:SF37">
    <property type="entry name" value="INTEGRATOR COMPLEX SUBUNIT 11"/>
    <property type="match status" value="1"/>
</dbReference>
<feature type="domain" description="Metallo-beta-lactamase" evidence="4">
    <location>
        <begin position="259"/>
        <end position="456"/>
    </location>
</feature>
<dbReference type="Pfam" id="PF00753">
    <property type="entry name" value="Lactamase_B"/>
    <property type="match status" value="1"/>
</dbReference>
<evidence type="ECO:0000259" key="5">
    <source>
        <dbReference type="SMART" id="SM01027"/>
    </source>
</evidence>
<dbReference type="SUPFAM" id="SSF56281">
    <property type="entry name" value="Metallo-hydrolase/oxidoreductase"/>
    <property type="match status" value="1"/>
</dbReference>
<dbReference type="CDD" id="cd16295">
    <property type="entry name" value="TTHA0252-CPSF-like_MBL-fold"/>
    <property type="match status" value="1"/>
</dbReference>
<dbReference type="Pfam" id="PF10996">
    <property type="entry name" value="Beta-Casp"/>
    <property type="match status" value="1"/>
</dbReference>
<dbReference type="InterPro" id="IPR022712">
    <property type="entry name" value="Beta_Casp"/>
</dbReference>
<dbReference type="InterPro" id="IPR050698">
    <property type="entry name" value="MBL"/>
</dbReference>
<dbReference type="InterPro" id="IPR011108">
    <property type="entry name" value="RMMBL"/>
</dbReference>
<evidence type="ECO:0000256" key="2">
    <source>
        <dbReference type="SAM" id="Coils"/>
    </source>
</evidence>
<dbReference type="Gene3D" id="3.40.50.10890">
    <property type="match status" value="1"/>
</dbReference>
<dbReference type="GO" id="GO:0004521">
    <property type="term" value="F:RNA endonuclease activity"/>
    <property type="evidence" value="ECO:0007669"/>
    <property type="project" value="TreeGrafter"/>
</dbReference>
<dbReference type="AlphaFoldDB" id="A0A917VF58"/>
<protein>
    <recommendedName>
        <fullName evidence="8">MBL fold metallo-hydrolase</fullName>
    </recommendedName>
</protein>
<feature type="region of interest" description="Disordered" evidence="3">
    <location>
        <begin position="176"/>
        <end position="212"/>
    </location>
</feature>
<evidence type="ECO:0000313" key="6">
    <source>
        <dbReference type="EMBL" id="GGK73494.1"/>
    </source>
</evidence>
<comment type="caution">
    <text evidence="6">The sequence shown here is derived from an EMBL/GenBank/DDBJ whole genome shotgun (WGS) entry which is preliminary data.</text>
</comment>
<dbReference type="SMART" id="SM00849">
    <property type="entry name" value="Lactamase_B"/>
    <property type="match status" value="1"/>
</dbReference>
<dbReference type="InterPro" id="IPR036866">
    <property type="entry name" value="RibonucZ/Hydroxyglut_hydro"/>
</dbReference>
<dbReference type="RefSeq" id="WP_189162223.1">
    <property type="nucleotide sequence ID" value="NZ_BMNT01000006.1"/>
</dbReference>
<evidence type="ECO:0008006" key="8">
    <source>
        <dbReference type="Google" id="ProtNLM"/>
    </source>
</evidence>
<keyword evidence="7" id="KW-1185">Reference proteome</keyword>
<dbReference type="EMBL" id="BMNT01000006">
    <property type="protein sequence ID" value="GGK73494.1"/>
    <property type="molecule type" value="Genomic_DNA"/>
</dbReference>
<dbReference type="InterPro" id="IPR001279">
    <property type="entry name" value="Metallo-B-lactamas"/>
</dbReference>
<evidence type="ECO:0000313" key="7">
    <source>
        <dbReference type="Proteomes" id="UP000645217"/>
    </source>
</evidence>
<accession>A0A917VF58</accession>
<proteinExistence type="predicted"/>
<dbReference type="Pfam" id="PF07521">
    <property type="entry name" value="RMMBL"/>
    <property type="match status" value="1"/>
</dbReference>
<evidence type="ECO:0000256" key="3">
    <source>
        <dbReference type="SAM" id="MobiDB-lite"/>
    </source>
</evidence>
<gene>
    <name evidence="6" type="ORF">GCM10007964_15420</name>
</gene>
<dbReference type="SMART" id="SM01027">
    <property type="entry name" value="Beta-Casp"/>
    <property type="match status" value="1"/>
</dbReference>
<evidence type="ECO:0000256" key="1">
    <source>
        <dbReference type="ARBA" id="ARBA00022801"/>
    </source>
</evidence>
<dbReference type="GO" id="GO:0016787">
    <property type="term" value="F:hydrolase activity"/>
    <property type="evidence" value="ECO:0007669"/>
    <property type="project" value="UniProtKB-KW"/>
</dbReference>
<evidence type="ECO:0000259" key="4">
    <source>
        <dbReference type="SMART" id="SM00849"/>
    </source>
</evidence>
<keyword evidence="2" id="KW-0175">Coiled coil</keyword>
<dbReference type="PANTHER" id="PTHR11203">
    <property type="entry name" value="CLEAVAGE AND POLYADENYLATION SPECIFICITY FACTOR FAMILY MEMBER"/>
    <property type="match status" value="1"/>
</dbReference>
<name>A0A917VF58_9ACTN</name>
<reference evidence="6" key="1">
    <citation type="journal article" date="2014" name="Int. J. Syst. Evol. Microbiol.">
        <title>Complete genome sequence of Corynebacterium casei LMG S-19264T (=DSM 44701T), isolated from a smear-ripened cheese.</title>
        <authorList>
            <consortium name="US DOE Joint Genome Institute (JGI-PGF)"/>
            <person name="Walter F."/>
            <person name="Albersmeier A."/>
            <person name="Kalinowski J."/>
            <person name="Ruckert C."/>
        </authorList>
    </citation>
    <scope>NUCLEOTIDE SEQUENCE</scope>
    <source>
        <strain evidence="6">JCM 13064</strain>
    </source>
</reference>
<dbReference type="Proteomes" id="UP000645217">
    <property type="component" value="Unassembled WGS sequence"/>
</dbReference>
<feature type="domain" description="Beta-Casp" evidence="5">
    <location>
        <begin position="490"/>
        <end position="595"/>
    </location>
</feature>
<feature type="compositionally biased region" description="Basic and acidic residues" evidence="3">
    <location>
        <begin position="186"/>
        <end position="198"/>
    </location>
</feature>